<dbReference type="AlphaFoldDB" id="A0A8H3CQD8"/>
<dbReference type="PANTHER" id="PTHR10188:SF43">
    <property type="entry name" value="ASPARAGINASE (EUROFUNG)"/>
    <property type="match status" value="1"/>
</dbReference>
<gene>
    <name evidence="4" type="ORF">RDB_LOCUS113638</name>
</gene>
<comment type="caution">
    <text evidence="4">The sequence shown here is derived from an EMBL/GenBank/DDBJ whole genome shotgun (WGS) entry which is preliminary data.</text>
</comment>
<dbReference type="GO" id="GO:0005737">
    <property type="term" value="C:cytoplasm"/>
    <property type="evidence" value="ECO:0007669"/>
    <property type="project" value="TreeGrafter"/>
</dbReference>
<sequence length="439" mass="47000">MENMNRSKKGASNESLVENPAGRSVRYLKTKPGPVLVIHGGAGLLLKKNSTPAQRELYKEALRKALVAGNTVLQAGGQAMDAAVAAVTVMEDSPLFNAAHGAVFNVDGKNELEASIMLSHPPPSHPSVPASRKGFSLTLLTRAKNPSQMVRALYLEPSLAPHAFLSGAAAEEIGHKTGQELVDPSYYCLTLLTRAKNPSQMVRALYLEPSLAPHAFLSGAAAEEIGHKTGQELVDPSYYWTEHRWREHRRGLGLPETPFPGKPSEGMPFPPLDQLPTGTVGAVALDANGHIACCTSTGGKTNKLIGRVGDTPSMGSGFWAETWSEPKRGLWAKVLRAAGRKTLRTRAVGVSGTGDGDYFIREATAVTLARRMRYQGESLRSAAQQVVDDLRQASGMGGVIALDNLGNVAMPMNSTGMYRGVIDNRGEPKVAIFDDDLLE</sequence>
<feature type="active site" description="Nucleophile" evidence="1">
    <location>
        <position position="279"/>
    </location>
</feature>
<protein>
    <recommendedName>
        <fullName evidence="6">Isoaspartyl peptidase/L-asparaginase</fullName>
    </recommendedName>
</protein>
<dbReference type="InterPro" id="IPR000246">
    <property type="entry name" value="Peptidase_T2"/>
</dbReference>
<dbReference type="Proteomes" id="UP000663861">
    <property type="component" value="Unassembled WGS sequence"/>
</dbReference>
<reference evidence="4" key="1">
    <citation type="submission" date="2021-01" db="EMBL/GenBank/DDBJ databases">
        <authorList>
            <person name="Kaushik A."/>
        </authorList>
    </citation>
    <scope>NUCLEOTIDE SEQUENCE</scope>
    <source>
        <strain evidence="4">AG4-RS23</strain>
    </source>
</reference>
<dbReference type="EMBL" id="CAJMWY010002652">
    <property type="protein sequence ID" value="CAE6492698.1"/>
    <property type="molecule type" value="Genomic_DNA"/>
</dbReference>
<dbReference type="PANTHER" id="PTHR10188">
    <property type="entry name" value="L-ASPARAGINASE"/>
    <property type="match status" value="1"/>
</dbReference>
<evidence type="ECO:0000256" key="1">
    <source>
        <dbReference type="PIRSR" id="PIRSR600246-1"/>
    </source>
</evidence>
<dbReference type="Gene3D" id="3.60.20.30">
    <property type="entry name" value="(Glycosyl)asparaginase"/>
    <property type="match status" value="1"/>
</dbReference>
<dbReference type="CDD" id="cd04701">
    <property type="entry name" value="Asparaginase_2"/>
    <property type="match status" value="1"/>
</dbReference>
<evidence type="ECO:0000256" key="3">
    <source>
        <dbReference type="PIRSR" id="PIRSR600246-3"/>
    </source>
</evidence>
<dbReference type="InterPro" id="IPR029055">
    <property type="entry name" value="Ntn_hydrolases_N"/>
</dbReference>
<feature type="site" description="Cleavage; by autolysis" evidence="3">
    <location>
        <begin position="278"/>
        <end position="279"/>
    </location>
</feature>
<evidence type="ECO:0000256" key="2">
    <source>
        <dbReference type="PIRSR" id="PIRSR600246-2"/>
    </source>
</evidence>
<organism evidence="4 5">
    <name type="scientific">Rhizoctonia solani</name>
    <dbReference type="NCBI Taxonomy" id="456999"/>
    <lineage>
        <taxon>Eukaryota</taxon>
        <taxon>Fungi</taxon>
        <taxon>Dikarya</taxon>
        <taxon>Basidiomycota</taxon>
        <taxon>Agaricomycotina</taxon>
        <taxon>Agaricomycetes</taxon>
        <taxon>Cantharellales</taxon>
        <taxon>Ceratobasidiaceae</taxon>
        <taxon>Rhizoctonia</taxon>
    </lineage>
</organism>
<accession>A0A8H3CQD8</accession>
<feature type="binding site" evidence="2">
    <location>
        <begin position="307"/>
        <end position="310"/>
    </location>
    <ligand>
        <name>substrate</name>
    </ligand>
</feature>
<evidence type="ECO:0008006" key="6">
    <source>
        <dbReference type="Google" id="ProtNLM"/>
    </source>
</evidence>
<dbReference type="SUPFAM" id="SSF56235">
    <property type="entry name" value="N-terminal nucleophile aminohydrolases (Ntn hydrolases)"/>
    <property type="match status" value="2"/>
</dbReference>
<evidence type="ECO:0000313" key="4">
    <source>
        <dbReference type="EMBL" id="CAE6492698.1"/>
    </source>
</evidence>
<feature type="binding site" evidence="2">
    <location>
        <begin position="353"/>
        <end position="356"/>
    </location>
    <ligand>
        <name>substrate</name>
    </ligand>
</feature>
<dbReference type="Pfam" id="PF01112">
    <property type="entry name" value="Asparaginase_2"/>
    <property type="match status" value="3"/>
</dbReference>
<name>A0A8H3CQD8_9AGAM</name>
<proteinExistence type="predicted"/>
<dbReference type="GO" id="GO:0016787">
    <property type="term" value="F:hydrolase activity"/>
    <property type="evidence" value="ECO:0007669"/>
    <property type="project" value="InterPro"/>
</dbReference>
<evidence type="ECO:0000313" key="5">
    <source>
        <dbReference type="Proteomes" id="UP000663861"/>
    </source>
</evidence>